<dbReference type="GO" id="GO:0006166">
    <property type="term" value="P:purine ribonucleoside salvage"/>
    <property type="evidence" value="ECO:0007669"/>
    <property type="project" value="TreeGrafter"/>
</dbReference>
<dbReference type="GO" id="GO:0046872">
    <property type="term" value="F:metal ion binding"/>
    <property type="evidence" value="ECO:0007669"/>
    <property type="project" value="UniProtKB-KW"/>
</dbReference>
<dbReference type="InterPro" id="IPR005843">
    <property type="entry name" value="A-D-PHexomutase_C"/>
</dbReference>
<keyword evidence="5" id="KW-0460">Magnesium</keyword>
<evidence type="ECO:0000313" key="11">
    <source>
        <dbReference type="EMBL" id="ABA88560.1"/>
    </source>
</evidence>
<keyword evidence="4" id="KW-0479">Metal-binding</keyword>
<dbReference type="Gene3D" id="3.30.310.50">
    <property type="entry name" value="Alpha-D-phosphohexomutase, C-terminal domain"/>
    <property type="match status" value="1"/>
</dbReference>
<gene>
    <name evidence="11" type="ordered locus">Pcar_1311</name>
</gene>
<proteinExistence type="inferred from homology"/>
<evidence type="ECO:0000259" key="9">
    <source>
        <dbReference type="Pfam" id="PF02879"/>
    </source>
</evidence>
<dbReference type="InterPro" id="IPR005846">
    <property type="entry name" value="A-D-PHexomutase_a/b/a-III"/>
</dbReference>
<evidence type="ECO:0000256" key="4">
    <source>
        <dbReference type="ARBA" id="ARBA00022723"/>
    </source>
</evidence>
<keyword evidence="12" id="KW-1185">Reference proteome</keyword>
<dbReference type="Pfam" id="PF02879">
    <property type="entry name" value="PGM_PMM_II"/>
    <property type="match status" value="1"/>
</dbReference>
<dbReference type="PRINTS" id="PR00509">
    <property type="entry name" value="PGMPMM"/>
</dbReference>
<feature type="domain" description="Alpha-D-phosphohexomutase C-terminal" evidence="7">
    <location>
        <begin position="431"/>
        <end position="465"/>
    </location>
</feature>
<dbReference type="InterPro" id="IPR016055">
    <property type="entry name" value="A-D-PHexomutase_a/b/a-I/II/III"/>
</dbReference>
<reference evidence="11 12" key="2">
    <citation type="journal article" date="2012" name="BMC Genomics">
        <title>The genome of Pelobacter carbinolicus reveals surprising metabolic capabilities and physiological features.</title>
        <authorList>
            <person name="Aklujkar M."/>
            <person name="Haveman S.A."/>
            <person name="Didonato R.Jr."/>
            <person name="Chertkov O."/>
            <person name="Han C.S."/>
            <person name="Land M.L."/>
            <person name="Brown P."/>
            <person name="Lovley D.R."/>
        </authorList>
    </citation>
    <scope>NUCLEOTIDE SEQUENCE [LARGE SCALE GENOMIC DNA]</scope>
    <source>
        <strain evidence="12">DSM 2380 / NBRC 103641 / GraBd1</strain>
    </source>
</reference>
<feature type="domain" description="Alpha-D-phosphohexomutase alpha/beta/alpha" evidence="8">
    <location>
        <begin position="4"/>
        <end position="134"/>
    </location>
</feature>
<dbReference type="HOGENOM" id="CLU_016950_7_1_7"/>
<evidence type="ECO:0000256" key="2">
    <source>
        <dbReference type="ARBA" id="ARBA00010231"/>
    </source>
</evidence>
<evidence type="ECO:0000313" key="12">
    <source>
        <dbReference type="Proteomes" id="UP000002534"/>
    </source>
</evidence>
<dbReference type="Pfam" id="PF00408">
    <property type="entry name" value="PGM_PMM_IV"/>
    <property type="match status" value="1"/>
</dbReference>
<dbReference type="STRING" id="338963.Pcar_1311"/>
<dbReference type="Proteomes" id="UP000002534">
    <property type="component" value="Chromosome"/>
</dbReference>
<dbReference type="AlphaFoldDB" id="Q3A4Z7"/>
<dbReference type="Pfam" id="PF02880">
    <property type="entry name" value="PGM_PMM_III"/>
    <property type="match status" value="1"/>
</dbReference>
<feature type="domain" description="Alpha-D-phosphohexomutase alpha/beta/alpha" evidence="9">
    <location>
        <begin position="165"/>
        <end position="266"/>
    </location>
</feature>
<dbReference type="eggNOG" id="COG1109">
    <property type="taxonomic scope" value="Bacteria"/>
</dbReference>
<dbReference type="SUPFAM" id="SSF55957">
    <property type="entry name" value="Phosphoglucomutase, C-terminal domain"/>
    <property type="match status" value="1"/>
</dbReference>
<protein>
    <submittedName>
        <fullName evidence="11">Phosphoglucomutase/phosphomannomutase family protein</fullName>
    </submittedName>
</protein>
<evidence type="ECO:0000259" key="7">
    <source>
        <dbReference type="Pfam" id="PF00408"/>
    </source>
</evidence>
<comment type="cofactor">
    <cofactor evidence="1">
        <name>Mg(2+)</name>
        <dbReference type="ChEBI" id="CHEBI:18420"/>
    </cofactor>
</comment>
<evidence type="ECO:0000259" key="8">
    <source>
        <dbReference type="Pfam" id="PF02878"/>
    </source>
</evidence>
<dbReference type="InterPro" id="IPR036900">
    <property type="entry name" value="A-D-PHexomutase_C_sf"/>
</dbReference>
<dbReference type="InterPro" id="IPR005844">
    <property type="entry name" value="A-D-PHexomutase_a/b/a-I"/>
</dbReference>
<keyword evidence="6" id="KW-0413">Isomerase</keyword>
<feature type="domain" description="Alpha-D-phosphohexomutase alpha/beta/alpha" evidence="10">
    <location>
        <begin position="271"/>
        <end position="381"/>
    </location>
</feature>
<dbReference type="Pfam" id="PF02878">
    <property type="entry name" value="PGM_PMM_I"/>
    <property type="match status" value="1"/>
</dbReference>
<dbReference type="KEGG" id="pca:Pcar_1311"/>
<dbReference type="InterPro" id="IPR005845">
    <property type="entry name" value="A-D-PHexomutase_a/b/a-II"/>
</dbReference>
<dbReference type="GO" id="GO:0008973">
    <property type="term" value="F:phosphopentomutase activity"/>
    <property type="evidence" value="ECO:0007669"/>
    <property type="project" value="TreeGrafter"/>
</dbReference>
<dbReference type="PANTHER" id="PTHR45745:SF1">
    <property type="entry name" value="PHOSPHOGLUCOMUTASE 2B-RELATED"/>
    <property type="match status" value="1"/>
</dbReference>
<dbReference type="CDD" id="cd05800">
    <property type="entry name" value="PGM_like2"/>
    <property type="match status" value="1"/>
</dbReference>
<dbReference type="PANTHER" id="PTHR45745">
    <property type="entry name" value="PHOSPHOMANNOMUTASE 45A"/>
    <property type="match status" value="1"/>
</dbReference>
<dbReference type="Gene3D" id="3.40.120.10">
    <property type="entry name" value="Alpha-D-Glucose-1,6-Bisphosphate, subunit A, domain 3"/>
    <property type="match status" value="3"/>
</dbReference>
<name>Q3A4Z7_SYNC1</name>
<dbReference type="SUPFAM" id="SSF53738">
    <property type="entry name" value="Phosphoglucomutase, first 3 domains"/>
    <property type="match status" value="2"/>
</dbReference>
<accession>Q3A4Z7</accession>
<dbReference type="InterPro" id="IPR005841">
    <property type="entry name" value="Alpha-D-phosphohexomutase_SF"/>
</dbReference>
<dbReference type="OrthoDB" id="9806956at2"/>
<dbReference type="RefSeq" id="WP_011341035.1">
    <property type="nucleotide sequence ID" value="NC_007498.2"/>
</dbReference>
<comment type="similarity">
    <text evidence="2">Belongs to the phosphohexose mutase family.</text>
</comment>
<evidence type="ECO:0000259" key="10">
    <source>
        <dbReference type="Pfam" id="PF02880"/>
    </source>
</evidence>
<dbReference type="GO" id="GO:0005975">
    <property type="term" value="P:carbohydrate metabolic process"/>
    <property type="evidence" value="ECO:0007669"/>
    <property type="project" value="InterPro"/>
</dbReference>
<evidence type="ECO:0000256" key="5">
    <source>
        <dbReference type="ARBA" id="ARBA00022842"/>
    </source>
</evidence>
<evidence type="ECO:0000256" key="3">
    <source>
        <dbReference type="ARBA" id="ARBA00022553"/>
    </source>
</evidence>
<evidence type="ECO:0000256" key="1">
    <source>
        <dbReference type="ARBA" id="ARBA00001946"/>
    </source>
</evidence>
<reference evidence="12" key="1">
    <citation type="submission" date="2005-10" db="EMBL/GenBank/DDBJ databases">
        <title>Complete sequence of Pelobacter carbinolicus DSM 2380.</title>
        <authorList>
            <person name="Copeland A."/>
            <person name="Lucas S."/>
            <person name="Lapidus A."/>
            <person name="Barry K."/>
            <person name="Detter J.C."/>
            <person name="Glavina T."/>
            <person name="Hammon N."/>
            <person name="Israni S."/>
            <person name="Pitluck S."/>
            <person name="Chertkov O."/>
            <person name="Schmutz J."/>
            <person name="Larimer F."/>
            <person name="Land M."/>
            <person name="Kyrpides N."/>
            <person name="Ivanova N."/>
            <person name="Richardson P."/>
        </authorList>
    </citation>
    <scope>NUCLEOTIDE SEQUENCE [LARGE SCALE GENOMIC DNA]</scope>
    <source>
        <strain evidence="12">DSM 2380 / NBRC 103641 / GraBd1</strain>
    </source>
</reference>
<dbReference type="EMBL" id="CP000142">
    <property type="protein sequence ID" value="ABA88560.1"/>
    <property type="molecule type" value="Genomic_DNA"/>
</dbReference>
<keyword evidence="3" id="KW-0597">Phosphoprotein</keyword>
<sequence>MHKITFGTSGWRGIFCEDFTLDNVRVVTQAIADHLRSKNLHERGLVIGHDSRFLGEKFARETACVLAGDGIPSFLCNRDTPTPAIAFEILRRGTAGAINFTASHNPADYNGMKFSPQSGGPALPELTSDIELRANAMLGEICYRVMPLYEAFQSGLVEEIDPKPDYQKALEKLVDLSVIGRAGITVAVNPLYGTARGYLDSMLRKSGARVLCINDRRDPYFGGFPPEPAQNYIGDFVDLVKKDATISLGLATDGDADRFGILDCDGTFIEPNYFLALLYDYLVRVRDMKGPAARSVATSHFIDAVAAYHGQQVHETPVGFKYIGELISSGKVLLGGEESAGLTIAGHVPEKDGILACLLAAEMVAMTGKSLGTQLRDLYNRVGAFYTRRKNIRLSAGYEEHFIRKMTSPPHRIGDWRVKDIVTVDGWKFLLENDAWILMRKSGTEPVVRLYCEARSETELMQLVEAGKAFIEA</sequence>
<evidence type="ECO:0000256" key="6">
    <source>
        <dbReference type="ARBA" id="ARBA00023235"/>
    </source>
</evidence>
<organism evidence="11 12">
    <name type="scientific">Syntrophotalea carbinolica (strain DSM 2380 / NBRC 103641 / GraBd1)</name>
    <name type="common">Pelobacter carbinolicus</name>
    <dbReference type="NCBI Taxonomy" id="338963"/>
    <lineage>
        <taxon>Bacteria</taxon>
        <taxon>Pseudomonadati</taxon>
        <taxon>Thermodesulfobacteriota</taxon>
        <taxon>Desulfuromonadia</taxon>
        <taxon>Desulfuromonadales</taxon>
        <taxon>Syntrophotaleaceae</taxon>
        <taxon>Syntrophotalea</taxon>
    </lineage>
</organism>